<sequence>MTAPSEPGGLSPRTGPAAADAPTGFHTPALAAVVAASMIGAGVWTTSGYTLAALGTPGRVMVVWALGGALALCGAAAYGGLADRVRGSGGEYLFLARTVHPLAGFLAGWVSLLAGFTAAAAFAGLTFEEYLWRGRPEWFPPGVVAAVAALLCGALHALAPRGGTETQTVVVAVKLALILAFCAFAGDLFARGYFAGGRAFPAIPPEGAPVGWALIAAIAGQLVWVSTSYSGFNAAVYVAGEARDPRRSVPRAMLWATAAVTVLYLMLNAVFVFGPPAERVAGAGDVAAVAARFLGGGSLEFAVRAVICLGLLTSLSALIQTGPRVYATMAADGLFPLPKLFQLRPDGAAPASAVLLQAALIAGLCVAGTTIRGLLDYLGLTLSLSAAAAVSCLFLLKTRGEPIAWWRLASGATFVLATVTLAVVKLLNPPPWFHPLGPPAGLAATVISGAVLYYIFVKRGFDPTAARGASRG</sequence>
<evidence type="ECO:0000256" key="3">
    <source>
        <dbReference type="ARBA" id="ARBA00022989"/>
    </source>
</evidence>
<evidence type="ECO:0000256" key="2">
    <source>
        <dbReference type="ARBA" id="ARBA00022692"/>
    </source>
</evidence>
<evidence type="ECO:0000256" key="5">
    <source>
        <dbReference type="SAM" id="MobiDB-lite"/>
    </source>
</evidence>
<gene>
    <name evidence="7" type="ORF">LzC2_35340</name>
</gene>
<proteinExistence type="predicted"/>
<organism evidence="7 8">
    <name type="scientific">Alienimonas chondri</name>
    <dbReference type="NCBI Taxonomy" id="2681879"/>
    <lineage>
        <taxon>Bacteria</taxon>
        <taxon>Pseudomonadati</taxon>
        <taxon>Planctomycetota</taxon>
        <taxon>Planctomycetia</taxon>
        <taxon>Planctomycetales</taxon>
        <taxon>Planctomycetaceae</taxon>
        <taxon>Alienimonas</taxon>
    </lineage>
</organism>
<dbReference type="RefSeq" id="WP_171189334.1">
    <property type="nucleotide sequence ID" value="NZ_WTPX01000153.1"/>
</dbReference>
<reference evidence="7 8" key="1">
    <citation type="journal article" date="2020" name="Syst. Appl. Microbiol.">
        <title>Alienimonas chondri sp. nov., a novel planctomycete isolated from the biofilm of the red alga Chondrus crispus.</title>
        <authorList>
            <person name="Vitorino I."/>
            <person name="Albuquerque L."/>
            <person name="Wiegand S."/>
            <person name="Kallscheuer N."/>
            <person name="da Costa M.S."/>
            <person name="Lobo-da-Cunha A."/>
            <person name="Jogler C."/>
            <person name="Lage O.M."/>
        </authorList>
    </citation>
    <scope>NUCLEOTIDE SEQUENCE [LARGE SCALE GENOMIC DNA]</scope>
    <source>
        <strain evidence="7 8">LzC2</strain>
    </source>
</reference>
<dbReference type="PIRSF" id="PIRSF006060">
    <property type="entry name" value="AA_transporter"/>
    <property type="match status" value="1"/>
</dbReference>
<keyword evidence="3 6" id="KW-1133">Transmembrane helix</keyword>
<accession>A0ABX1VH76</accession>
<name>A0ABX1VH76_9PLAN</name>
<keyword evidence="4 6" id="KW-0472">Membrane</keyword>
<feature type="transmembrane region" description="Helical" evidence="6">
    <location>
        <begin position="138"/>
        <end position="159"/>
    </location>
</feature>
<feature type="transmembrane region" description="Helical" evidence="6">
    <location>
        <begin position="29"/>
        <end position="49"/>
    </location>
</feature>
<feature type="transmembrane region" description="Helical" evidence="6">
    <location>
        <begin position="61"/>
        <end position="81"/>
    </location>
</feature>
<feature type="transmembrane region" description="Helical" evidence="6">
    <location>
        <begin position="377"/>
        <end position="396"/>
    </location>
</feature>
<dbReference type="Pfam" id="PF13520">
    <property type="entry name" value="AA_permease_2"/>
    <property type="match status" value="1"/>
</dbReference>
<evidence type="ECO:0000256" key="6">
    <source>
        <dbReference type="SAM" id="Phobius"/>
    </source>
</evidence>
<protein>
    <recommendedName>
        <fullName evidence="9">APC family permease</fullName>
    </recommendedName>
</protein>
<evidence type="ECO:0000256" key="1">
    <source>
        <dbReference type="ARBA" id="ARBA00004141"/>
    </source>
</evidence>
<feature type="transmembrane region" description="Helical" evidence="6">
    <location>
        <begin position="408"/>
        <end position="427"/>
    </location>
</feature>
<dbReference type="Proteomes" id="UP000609651">
    <property type="component" value="Unassembled WGS sequence"/>
</dbReference>
<evidence type="ECO:0000313" key="7">
    <source>
        <dbReference type="EMBL" id="NNJ27431.1"/>
    </source>
</evidence>
<evidence type="ECO:0000256" key="4">
    <source>
        <dbReference type="ARBA" id="ARBA00023136"/>
    </source>
</evidence>
<feature type="transmembrane region" description="Helical" evidence="6">
    <location>
        <begin position="210"/>
        <end position="240"/>
    </location>
</feature>
<feature type="transmembrane region" description="Helical" evidence="6">
    <location>
        <begin position="439"/>
        <end position="457"/>
    </location>
</feature>
<dbReference type="InterPro" id="IPR050598">
    <property type="entry name" value="AminoAcid_Transporter"/>
</dbReference>
<evidence type="ECO:0008006" key="9">
    <source>
        <dbReference type="Google" id="ProtNLM"/>
    </source>
</evidence>
<keyword evidence="2 6" id="KW-0812">Transmembrane</keyword>
<dbReference type="PANTHER" id="PTHR11785:SF512">
    <property type="entry name" value="SOBREMESA, ISOFORM B"/>
    <property type="match status" value="1"/>
</dbReference>
<dbReference type="InterPro" id="IPR002293">
    <property type="entry name" value="AA/rel_permease1"/>
</dbReference>
<dbReference type="PANTHER" id="PTHR11785">
    <property type="entry name" value="AMINO ACID TRANSPORTER"/>
    <property type="match status" value="1"/>
</dbReference>
<evidence type="ECO:0000313" key="8">
    <source>
        <dbReference type="Proteomes" id="UP000609651"/>
    </source>
</evidence>
<feature type="transmembrane region" description="Helical" evidence="6">
    <location>
        <begin position="348"/>
        <end position="371"/>
    </location>
</feature>
<feature type="region of interest" description="Disordered" evidence="5">
    <location>
        <begin position="1"/>
        <end position="20"/>
    </location>
</feature>
<feature type="transmembrane region" description="Helical" evidence="6">
    <location>
        <begin position="301"/>
        <end position="319"/>
    </location>
</feature>
<dbReference type="EMBL" id="WTPX01000153">
    <property type="protein sequence ID" value="NNJ27431.1"/>
    <property type="molecule type" value="Genomic_DNA"/>
</dbReference>
<feature type="transmembrane region" description="Helical" evidence="6">
    <location>
        <begin position="102"/>
        <end position="126"/>
    </location>
</feature>
<feature type="transmembrane region" description="Helical" evidence="6">
    <location>
        <begin position="252"/>
        <end position="273"/>
    </location>
</feature>
<feature type="transmembrane region" description="Helical" evidence="6">
    <location>
        <begin position="171"/>
        <end position="190"/>
    </location>
</feature>
<comment type="subcellular location">
    <subcellularLocation>
        <location evidence="1">Membrane</location>
        <topology evidence="1">Multi-pass membrane protein</topology>
    </subcellularLocation>
</comment>
<comment type="caution">
    <text evidence="7">The sequence shown here is derived from an EMBL/GenBank/DDBJ whole genome shotgun (WGS) entry which is preliminary data.</text>
</comment>
<dbReference type="Gene3D" id="1.20.1740.10">
    <property type="entry name" value="Amino acid/polyamine transporter I"/>
    <property type="match status" value="1"/>
</dbReference>
<keyword evidence="8" id="KW-1185">Reference proteome</keyword>